<evidence type="ECO:0000256" key="6">
    <source>
        <dbReference type="SAM" id="Phobius"/>
    </source>
</evidence>
<feature type="signal peptide" evidence="7">
    <location>
        <begin position="1"/>
        <end position="23"/>
    </location>
</feature>
<evidence type="ECO:0000256" key="7">
    <source>
        <dbReference type="SAM" id="SignalP"/>
    </source>
</evidence>
<evidence type="ECO:0000256" key="2">
    <source>
        <dbReference type="ARBA" id="ARBA00009530"/>
    </source>
</evidence>
<evidence type="ECO:0000256" key="5">
    <source>
        <dbReference type="ARBA" id="ARBA00023136"/>
    </source>
</evidence>
<feature type="chain" id="PRO_5013864030" evidence="7">
    <location>
        <begin position="24"/>
        <end position="103"/>
    </location>
</feature>
<comment type="similarity">
    <text evidence="2">Belongs to the UPF0057 (PMP3) family.</text>
</comment>
<dbReference type="PANTHER" id="PTHR21659">
    <property type="entry name" value="HYDROPHOBIC PROTEIN RCI2 LOW TEMPERATURE AND SALT RESPONSIVE PROTEIN LTI6 -RELATED"/>
    <property type="match status" value="1"/>
</dbReference>
<feature type="transmembrane region" description="Helical" evidence="6">
    <location>
        <begin position="33"/>
        <end position="55"/>
    </location>
</feature>
<comment type="subcellular location">
    <subcellularLocation>
        <location evidence="1">Membrane</location>
    </subcellularLocation>
</comment>
<keyword evidence="3 6" id="KW-0812">Transmembrane</keyword>
<dbReference type="Proteomes" id="UP000218811">
    <property type="component" value="Unassembled WGS sequence"/>
</dbReference>
<proteinExistence type="inferred from homology"/>
<dbReference type="EMBL" id="KB468168">
    <property type="protein sequence ID" value="PCH44976.1"/>
    <property type="molecule type" value="Genomic_DNA"/>
</dbReference>
<keyword evidence="4 6" id="KW-1133">Transmembrane helix</keyword>
<evidence type="ECO:0000256" key="1">
    <source>
        <dbReference type="ARBA" id="ARBA00004370"/>
    </source>
</evidence>
<keyword evidence="9" id="KW-1185">Reference proteome</keyword>
<dbReference type="InterPro" id="IPR000612">
    <property type="entry name" value="PMP3"/>
</dbReference>
<dbReference type="PROSITE" id="PS01309">
    <property type="entry name" value="UPF0057"/>
    <property type="match status" value="1"/>
</dbReference>
<dbReference type="STRING" id="742152.A0A2H3JS52"/>
<evidence type="ECO:0000313" key="8">
    <source>
        <dbReference type="EMBL" id="PCH44976.1"/>
    </source>
</evidence>
<evidence type="ECO:0000313" key="9">
    <source>
        <dbReference type="Proteomes" id="UP000218811"/>
    </source>
</evidence>
<protein>
    <submittedName>
        <fullName evidence="8">UPF0057-domain-containing protein</fullName>
    </submittedName>
</protein>
<dbReference type="OMA" id="IGSGHYE"/>
<sequence length="103" mass="11017">MAVRGSDVCLILIAILFPPAAVAFISGCSCDLLINILLTVLGYIPGHIHAFWLIYKKMQAEERYGRGGYQYVGNGHYEALYGVPGAAPPVAPNYGAAGGNYVR</sequence>
<evidence type="ECO:0000256" key="3">
    <source>
        <dbReference type="ARBA" id="ARBA00022692"/>
    </source>
</evidence>
<accession>A0A2H3JS52</accession>
<dbReference type="PROSITE" id="PS51257">
    <property type="entry name" value="PROKAR_LIPOPROTEIN"/>
    <property type="match status" value="1"/>
</dbReference>
<dbReference type="GO" id="GO:0016020">
    <property type="term" value="C:membrane"/>
    <property type="evidence" value="ECO:0007669"/>
    <property type="project" value="UniProtKB-SubCell"/>
</dbReference>
<name>A0A2H3JS52_WOLCO</name>
<dbReference type="PANTHER" id="PTHR21659:SF40">
    <property type="entry name" value="PHOSPHATIDYLSERINE DECARBOXYLASE"/>
    <property type="match status" value="1"/>
</dbReference>
<gene>
    <name evidence="8" type="ORF">WOLCODRAFT_105955</name>
</gene>
<dbReference type="OrthoDB" id="2802411at2759"/>
<evidence type="ECO:0000256" key="4">
    <source>
        <dbReference type="ARBA" id="ARBA00022989"/>
    </source>
</evidence>
<keyword evidence="5 6" id="KW-0472">Membrane</keyword>
<dbReference type="Pfam" id="PF01679">
    <property type="entry name" value="Pmp3"/>
    <property type="match status" value="1"/>
</dbReference>
<keyword evidence="7" id="KW-0732">Signal</keyword>
<dbReference type="AlphaFoldDB" id="A0A2H3JS52"/>
<organism evidence="8 9">
    <name type="scientific">Wolfiporia cocos (strain MD-104)</name>
    <name type="common">Brown rot fungus</name>
    <dbReference type="NCBI Taxonomy" id="742152"/>
    <lineage>
        <taxon>Eukaryota</taxon>
        <taxon>Fungi</taxon>
        <taxon>Dikarya</taxon>
        <taxon>Basidiomycota</taxon>
        <taxon>Agaricomycotina</taxon>
        <taxon>Agaricomycetes</taxon>
        <taxon>Polyporales</taxon>
        <taxon>Phaeolaceae</taxon>
        <taxon>Wolfiporia</taxon>
    </lineage>
</organism>
<reference evidence="8 9" key="1">
    <citation type="journal article" date="2012" name="Science">
        <title>The Paleozoic origin of enzymatic lignin decomposition reconstructed from 31 fungal genomes.</title>
        <authorList>
            <person name="Floudas D."/>
            <person name="Binder M."/>
            <person name="Riley R."/>
            <person name="Barry K."/>
            <person name="Blanchette R.A."/>
            <person name="Henrissat B."/>
            <person name="Martinez A.T."/>
            <person name="Otillar R."/>
            <person name="Spatafora J.W."/>
            <person name="Yadav J.S."/>
            <person name="Aerts A."/>
            <person name="Benoit I."/>
            <person name="Boyd A."/>
            <person name="Carlson A."/>
            <person name="Copeland A."/>
            <person name="Coutinho P.M."/>
            <person name="de Vries R.P."/>
            <person name="Ferreira P."/>
            <person name="Findley K."/>
            <person name="Foster B."/>
            <person name="Gaskell J."/>
            <person name="Glotzer D."/>
            <person name="Gorecki P."/>
            <person name="Heitman J."/>
            <person name="Hesse C."/>
            <person name="Hori C."/>
            <person name="Igarashi K."/>
            <person name="Jurgens J.A."/>
            <person name="Kallen N."/>
            <person name="Kersten P."/>
            <person name="Kohler A."/>
            <person name="Kuees U."/>
            <person name="Kumar T.K.A."/>
            <person name="Kuo A."/>
            <person name="LaButti K."/>
            <person name="Larrondo L.F."/>
            <person name="Lindquist E."/>
            <person name="Ling A."/>
            <person name="Lombard V."/>
            <person name="Lucas S."/>
            <person name="Lundell T."/>
            <person name="Martin R."/>
            <person name="McLaughlin D.J."/>
            <person name="Morgenstern I."/>
            <person name="Morin E."/>
            <person name="Murat C."/>
            <person name="Nagy L.G."/>
            <person name="Nolan M."/>
            <person name="Ohm R.A."/>
            <person name="Patyshakuliyeva A."/>
            <person name="Rokas A."/>
            <person name="Ruiz-Duenas F.J."/>
            <person name="Sabat G."/>
            <person name="Salamov A."/>
            <person name="Samejima M."/>
            <person name="Schmutz J."/>
            <person name="Slot J.C."/>
            <person name="St John F."/>
            <person name="Stenlid J."/>
            <person name="Sun H."/>
            <person name="Sun S."/>
            <person name="Syed K."/>
            <person name="Tsang A."/>
            <person name="Wiebenga A."/>
            <person name="Young D."/>
            <person name="Pisabarro A."/>
            <person name="Eastwood D.C."/>
            <person name="Martin F."/>
            <person name="Cullen D."/>
            <person name="Grigoriev I.V."/>
            <person name="Hibbett D.S."/>
        </authorList>
    </citation>
    <scope>NUCLEOTIDE SEQUENCE [LARGE SCALE GENOMIC DNA]</scope>
    <source>
        <strain evidence="8 9">MD-104</strain>
    </source>
</reference>